<protein>
    <submittedName>
        <fullName evidence="1">Uncharacterized protein</fullName>
    </submittedName>
</protein>
<dbReference type="AlphaFoldDB" id="A0A0A9F536"/>
<accession>A0A0A9F536</accession>
<reference evidence="1" key="1">
    <citation type="submission" date="2014-09" db="EMBL/GenBank/DDBJ databases">
        <authorList>
            <person name="Magalhaes I.L.F."/>
            <person name="Oliveira U."/>
            <person name="Santos F.R."/>
            <person name="Vidigal T.H.D.A."/>
            <person name="Brescovit A.D."/>
            <person name="Santos A.J."/>
        </authorList>
    </citation>
    <scope>NUCLEOTIDE SEQUENCE</scope>
    <source>
        <tissue evidence="1">Shoot tissue taken approximately 20 cm above the soil surface</tissue>
    </source>
</reference>
<sequence>MRSRCVSLLEVKMKVRRLRTTSAPKLPVALGYSLSRCFVLCVASLPGCSNPVVKTLVSILSMEAL</sequence>
<reference evidence="1" key="2">
    <citation type="journal article" date="2015" name="Data Brief">
        <title>Shoot transcriptome of the giant reed, Arundo donax.</title>
        <authorList>
            <person name="Barrero R.A."/>
            <person name="Guerrero F.D."/>
            <person name="Moolhuijzen P."/>
            <person name="Goolsby J.A."/>
            <person name="Tidwell J."/>
            <person name="Bellgard S.E."/>
            <person name="Bellgard M.I."/>
        </authorList>
    </citation>
    <scope>NUCLEOTIDE SEQUENCE</scope>
    <source>
        <tissue evidence="1">Shoot tissue taken approximately 20 cm above the soil surface</tissue>
    </source>
</reference>
<dbReference type="EMBL" id="GBRH01190439">
    <property type="protein sequence ID" value="JAE07457.1"/>
    <property type="molecule type" value="Transcribed_RNA"/>
</dbReference>
<name>A0A0A9F536_ARUDO</name>
<proteinExistence type="predicted"/>
<organism evidence="1">
    <name type="scientific">Arundo donax</name>
    <name type="common">Giant reed</name>
    <name type="synonym">Donax arundinaceus</name>
    <dbReference type="NCBI Taxonomy" id="35708"/>
    <lineage>
        <taxon>Eukaryota</taxon>
        <taxon>Viridiplantae</taxon>
        <taxon>Streptophyta</taxon>
        <taxon>Embryophyta</taxon>
        <taxon>Tracheophyta</taxon>
        <taxon>Spermatophyta</taxon>
        <taxon>Magnoliopsida</taxon>
        <taxon>Liliopsida</taxon>
        <taxon>Poales</taxon>
        <taxon>Poaceae</taxon>
        <taxon>PACMAD clade</taxon>
        <taxon>Arundinoideae</taxon>
        <taxon>Arundineae</taxon>
        <taxon>Arundo</taxon>
    </lineage>
</organism>
<evidence type="ECO:0000313" key="1">
    <source>
        <dbReference type="EMBL" id="JAE07457.1"/>
    </source>
</evidence>